<evidence type="ECO:0000256" key="9">
    <source>
        <dbReference type="ARBA" id="ARBA00023136"/>
    </source>
</evidence>
<feature type="transmembrane region" description="Helical" evidence="13">
    <location>
        <begin position="144"/>
        <end position="161"/>
    </location>
</feature>
<keyword evidence="5 13" id="KW-0812">Transmembrane</keyword>
<protein>
    <recommendedName>
        <fullName evidence="12">Cell wall polymerase</fullName>
    </recommendedName>
    <alternativeName>
        <fullName evidence="11">Peptidoglycan polymerase</fullName>
    </alternativeName>
</protein>
<comment type="caution">
    <text evidence="14">The sequence shown here is derived from an EMBL/GenBank/DDBJ whole genome shotgun (WGS) entry which is preliminary data.</text>
</comment>
<reference evidence="14 15" key="1">
    <citation type="journal article" date="2013" name="Genome Announc.">
        <title>Draft Genome Sequence of Cesiribacter andamanensis Strain AMV16T, Isolated from a Soil Sample from a Mud Volcano in the Andaman Islands, India.</title>
        <authorList>
            <person name="Shivaji S."/>
            <person name="Ara S."/>
            <person name="Begum Z."/>
            <person name="Srinivas T.N."/>
            <person name="Singh A."/>
            <person name="Kumar Pinnaka A."/>
        </authorList>
    </citation>
    <scope>NUCLEOTIDE SEQUENCE [LARGE SCALE GENOMIC DNA]</scope>
    <source>
        <strain evidence="14 15">AMV16</strain>
    </source>
</reference>
<feature type="transmembrane region" description="Helical" evidence="13">
    <location>
        <begin position="207"/>
        <end position="224"/>
    </location>
</feature>
<proteinExistence type="predicted"/>
<gene>
    <name evidence="14" type="primary">mrdB</name>
    <name evidence="14" type="ORF">ADICEAN_01868</name>
</gene>
<dbReference type="GO" id="GO:0051301">
    <property type="term" value="P:cell division"/>
    <property type="evidence" value="ECO:0007669"/>
    <property type="project" value="InterPro"/>
</dbReference>
<comment type="subcellular location">
    <subcellularLocation>
        <location evidence="1">Membrane</location>
        <topology evidence="1">Multi-pass membrane protein</topology>
    </subcellularLocation>
</comment>
<evidence type="ECO:0000313" key="15">
    <source>
        <dbReference type="Proteomes" id="UP000011910"/>
    </source>
</evidence>
<dbReference type="OrthoDB" id="9768187at2"/>
<feature type="transmembrane region" description="Helical" evidence="13">
    <location>
        <begin position="391"/>
        <end position="412"/>
    </location>
</feature>
<dbReference type="PANTHER" id="PTHR30474">
    <property type="entry name" value="CELL CYCLE PROTEIN"/>
    <property type="match status" value="1"/>
</dbReference>
<dbReference type="eggNOG" id="COG0772">
    <property type="taxonomic scope" value="Bacteria"/>
</dbReference>
<keyword evidence="9 13" id="KW-0472">Membrane</keyword>
<keyword evidence="8 13" id="KW-1133">Transmembrane helix</keyword>
<evidence type="ECO:0000256" key="4">
    <source>
        <dbReference type="ARBA" id="ARBA00022679"/>
    </source>
</evidence>
<sequence>MKQHDNFGIKIDWLLVVLYALVALLGWLNIYAAVYDETANVAIWAQDTNSGKQLLWIGISVVVIVLILIMDYSIFTIFPYFFYAIAIILLIATILFAREVNGARAWLEFGPLKFQASEVAKLATALTLAKFINDYNVKFNTLKTYAISFGIMVLPIALIALQPDPGTILVFMSFLIAFYREGMDPTLIIMGLIAGLFFILTLVVSKVLLITSVAVIGLLIIGLLTHTYRKALLVFMSMLMISGFVISVDKIMTDVLKPHHQNRIRVLLDDKIDPLGVGWNIKQSKIAIGSGGLYGKGFLEGTQTKYDFVPEQSTDFIFCTIAEEHGWIGSFFLVVLYMAMLLRIIYISERQKYRFTRVYGYFVAGILFFHFMINMGMTIGLFPVIGIPLPFFSYGGSSLLSFSVLLFVLIKLDAHRNQIVTR</sequence>
<dbReference type="GO" id="GO:0032153">
    <property type="term" value="C:cell division site"/>
    <property type="evidence" value="ECO:0007669"/>
    <property type="project" value="TreeGrafter"/>
</dbReference>
<dbReference type="EMBL" id="AODQ01000039">
    <property type="protein sequence ID" value="EMR02961.1"/>
    <property type="molecule type" value="Genomic_DNA"/>
</dbReference>
<evidence type="ECO:0000313" key="14">
    <source>
        <dbReference type="EMBL" id="EMR02961.1"/>
    </source>
</evidence>
<dbReference type="PANTHER" id="PTHR30474:SF1">
    <property type="entry name" value="PEPTIDOGLYCAN GLYCOSYLTRANSFERASE MRDB"/>
    <property type="match status" value="1"/>
</dbReference>
<dbReference type="NCBIfam" id="NF037961">
    <property type="entry name" value="RodA_shape"/>
    <property type="match status" value="1"/>
</dbReference>
<evidence type="ECO:0000256" key="2">
    <source>
        <dbReference type="ARBA" id="ARBA00022475"/>
    </source>
</evidence>
<evidence type="ECO:0000256" key="11">
    <source>
        <dbReference type="ARBA" id="ARBA00032370"/>
    </source>
</evidence>
<dbReference type="GO" id="GO:0009252">
    <property type="term" value="P:peptidoglycan biosynthetic process"/>
    <property type="evidence" value="ECO:0007669"/>
    <property type="project" value="UniProtKB-KW"/>
</dbReference>
<evidence type="ECO:0000256" key="3">
    <source>
        <dbReference type="ARBA" id="ARBA00022676"/>
    </source>
</evidence>
<evidence type="ECO:0000256" key="5">
    <source>
        <dbReference type="ARBA" id="ARBA00022692"/>
    </source>
</evidence>
<evidence type="ECO:0000256" key="12">
    <source>
        <dbReference type="ARBA" id="ARBA00033270"/>
    </source>
</evidence>
<evidence type="ECO:0000256" key="6">
    <source>
        <dbReference type="ARBA" id="ARBA00022960"/>
    </source>
</evidence>
<dbReference type="GO" id="GO:0071555">
    <property type="term" value="P:cell wall organization"/>
    <property type="evidence" value="ECO:0007669"/>
    <property type="project" value="UniProtKB-KW"/>
</dbReference>
<dbReference type="GO" id="GO:0005886">
    <property type="term" value="C:plasma membrane"/>
    <property type="evidence" value="ECO:0007669"/>
    <property type="project" value="TreeGrafter"/>
</dbReference>
<dbReference type="GO" id="GO:0016757">
    <property type="term" value="F:glycosyltransferase activity"/>
    <property type="evidence" value="ECO:0007669"/>
    <property type="project" value="UniProtKB-KW"/>
</dbReference>
<dbReference type="Proteomes" id="UP000011910">
    <property type="component" value="Unassembled WGS sequence"/>
</dbReference>
<name>M7N6V0_9BACT</name>
<dbReference type="Pfam" id="PF01098">
    <property type="entry name" value="FTSW_RODA_SPOVE"/>
    <property type="match status" value="1"/>
</dbReference>
<dbReference type="GO" id="GO:0008360">
    <property type="term" value="P:regulation of cell shape"/>
    <property type="evidence" value="ECO:0007669"/>
    <property type="project" value="UniProtKB-KW"/>
</dbReference>
<dbReference type="STRING" id="1279009.ADICEAN_01868"/>
<dbReference type="GO" id="GO:0015648">
    <property type="term" value="F:lipid-linked peptidoglycan transporter activity"/>
    <property type="evidence" value="ECO:0007669"/>
    <property type="project" value="TreeGrafter"/>
</dbReference>
<organism evidence="14 15">
    <name type="scientific">Cesiribacter andamanensis AMV16</name>
    <dbReference type="NCBI Taxonomy" id="1279009"/>
    <lineage>
        <taxon>Bacteria</taxon>
        <taxon>Pseudomonadati</taxon>
        <taxon>Bacteroidota</taxon>
        <taxon>Cytophagia</taxon>
        <taxon>Cytophagales</taxon>
        <taxon>Cesiribacteraceae</taxon>
        <taxon>Cesiribacter</taxon>
    </lineage>
</organism>
<keyword evidence="4" id="KW-0808">Transferase</keyword>
<keyword evidence="7" id="KW-0573">Peptidoglycan synthesis</keyword>
<evidence type="ECO:0000256" key="7">
    <source>
        <dbReference type="ARBA" id="ARBA00022984"/>
    </source>
</evidence>
<feature type="transmembrane region" description="Helical" evidence="13">
    <location>
        <begin position="182"/>
        <end position="201"/>
    </location>
</feature>
<evidence type="ECO:0000256" key="8">
    <source>
        <dbReference type="ARBA" id="ARBA00022989"/>
    </source>
</evidence>
<dbReference type="InterPro" id="IPR018365">
    <property type="entry name" value="Cell_cycle_FtsW-rel_CS"/>
</dbReference>
<evidence type="ECO:0000256" key="1">
    <source>
        <dbReference type="ARBA" id="ARBA00004141"/>
    </source>
</evidence>
<feature type="transmembrane region" description="Helical" evidence="13">
    <location>
        <begin position="358"/>
        <end position="385"/>
    </location>
</feature>
<feature type="transmembrane region" description="Helical" evidence="13">
    <location>
        <begin position="77"/>
        <end position="97"/>
    </location>
</feature>
<keyword evidence="10" id="KW-0961">Cell wall biogenesis/degradation</keyword>
<accession>M7N6V0</accession>
<dbReference type="InterPro" id="IPR001182">
    <property type="entry name" value="FtsW/RodA"/>
</dbReference>
<evidence type="ECO:0000256" key="13">
    <source>
        <dbReference type="SAM" id="Phobius"/>
    </source>
</evidence>
<dbReference type="PATRIC" id="fig|1279009.4.peg.1898"/>
<keyword evidence="2" id="KW-1003">Cell membrane</keyword>
<dbReference type="InterPro" id="IPR011923">
    <property type="entry name" value="RodA/MrdB"/>
</dbReference>
<dbReference type="NCBIfam" id="TIGR02210">
    <property type="entry name" value="rodA_shape"/>
    <property type="match status" value="1"/>
</dbReference>
<feature type="transmembrane region" description="Helical" evidence="13">
    <location>
        <begin position="12"/>
        <end position="34"/>
    </location>
</feature>
<keyword evidence="3" id="KW-0328">Glycosyltransferase</keyword>
<feature type="transmembrane region" description="Helical" evidence="13">
    <location>
        <begin position="54"/>
        <end position="70"/>
    </location>
</feature>
<keyword evidence="15" id="KW-1185">Reference proteome</keyword>
<evidence type="ECO:0000256" key="10">
    <source>
        <dbReference type="ARBA" id="ARBA00023316"/>
    </source>
</evidence>
<dbReference type="PROSITE" id="PS00428">
    <property type="entry name" value="FTSW_RODA_SPOVE"/>
    <property type="match status" value="1"/>
</dbReference>
<dbReference type="AlphaFoldDB" id="M7N6V0"/>
<dbReference type="RefSeq" id="WP_009195264.1">
    <property type="nucleotide sequence ID" value="NZ_AODQ01000039.1"/>
</dbReference>
<keyword evidence="6" id="KW-0133">Cell shape</keyword>
<feature type="transmembrane region" description="Helical" evidence="13">
    <location>
        <begin position="327"/>
        <end position="346"/>
    </location>
</feature>
<feature type="transmembrane region" description="Helical" evidence="13">
    <location>
        <begin position="231"/>
        <end position="248"/>
    </location>
</feature>